<dbReference type="RefSeq" id="WP_115434644.1">
    <property type="nucleotide sequence ID" value="NZ_CP031337.1"/>
</dbReference>
<sequence length="240" mass="26478">MRQIILDTETTGLSPAEGHRIIEFAGLEMVNRKLTGRHLHLYMHPERAIDPDAERVHGISLDFLADKPKFKQVADEIVDFIGDAELIIHNAPFDVGFMNAEFDRLGIAPVKALCASVIDTLFMARDTFPGKRNSLDALCDRFEIDRSNRTLHGALIDCELLSEVYLALTRGQESLMMDVDVDDGTGRSLAGIAFEKKPLLVLKASDEEMAAHQAYLDTLDKAVKGSCVWRGLEAPAAEGA</sequence>
<evidence type="ECO:0000256" key="16">
    <source>
        <dbReference type="PIRSR" id="PIRSR606309-2"/>
    </source>
</evidence>
<dbReference type="InterPro" id="IPR006309">
    <property type="entry name" value="DnaQ_proteo"/>
</dbReference>
<dbReference type="InterPro" id="IPR006054">
    <property type="entry name" value="DnaQ"/>
</dbReference>
<dbReference type="NCBIfam" id="TIGR01406">
    <property type="entry name" value="dnaQ_proteo"/>
    <property type="match status" value="1"/>
</dbReference>
<evidence type="ECO:0000256" key="14">
    <source>
        <dbReference type="ARBA" id="ARBA00049244"/>
    </source>
</evidence>
<dbReference type="NCBIfam" id="NF004316">
    <property type="entry name" value="PRK05711.1"/>
    <property type="match status" value="1"/>
</dbReference>
<comment type="catalytic activity">
    <reaction evidence="14 18">
        <text>DNA(n) + a 2'-deoxyribonucleoside 5'-triphosphate = DNA(n+1) + diphosphate</text>
        <dbReference type="Rhea" id="RHEA:22508"/>
        <dbReference type="Rhea" id="RHEA-COMP:17339"/>
        <dbReference type="Rhea" id="RHEA-COMP:17340"/>
        <dbReference type="ChEBI" id="CHEBI:33019"/>
        <dbReference type="ChEBI" id="CHEBI:61560"/>
        <dbReference type="ChEBI" id="CHEBI:173112"/>
        <dbReference type="EC" id="2.7.7.7"/>
    </reaction>
</comment>
<accession>A0A345Y9W5</accession>
<evidence type="ECO:0000256" key="13">
    <source>
        <dbReference type="ARBA" id="ARBA00023211"/>
    </source>
</evidence>
<dbReference type="Pfam" id="PF00929">
    <property type="entry name" value="RNase_T"/>
    <property type="match status" value="1"/>
</dbReference>
<evidence type="ECO:0000313" key="21">
    <source>
        <dbReference type="Proteomes" id="UP000254537"/>
    </source>
</evidence>
<dbReference type="GO" id="GO:0046872">
    <property type="term" value="F:metal ion binding"/>
    <property type="evidence" value="ECO:0007669"/>
    <property type="project" value="UniProtKB-KW"/>
</dbReference>
<keyword evidence="10 18" id="KW-0269">Exonuclease</keyword>
<evidence type="ECO:0000256" key="6">
    <source>
        <dbReference type="ARBA" id="ARBA00022705"/>
    </source>
</evidence>
<dbReference type="FunFam" id="3.30.420.10:FF:000012">
    <property type="entry name" value="DNA polymerase III subunit epsilon"/>
    <property type="match status" value="1"/>
</dbReference>
<dbReference type="InterPro" id="IPR013520">
    <property type="entry name" value="Ribonucl_H"/>
</dbReference>
<keyword evidence="8 17" id="KW-0479">Metal-binding</keyword>
<dbReference type="Proteomes" id="UP000254537">
    <property type="component" value="Chromosome"/>
</dbReference>
<dbReference type="OrthoDB" id="9804290at2"/>
<dbReference type="GO" id="GO:0003677">
    <property type="term" value="F:DNA binding"/>
    <property type="evidence" value="ECO:0007669"/>
    <property type="project" value="InterPro"/>
</dbReference>
<keyword evidence="9 18" id="KW-0378">Hydrolase</keyword>
<evidence type="ECO:0000256" key="8">
    <source>
        <dbReference type="ARBA" id="ARBA00022723"/>
    </source>
</evidence>
<dbReference type="AlphaFoldDB" id="A0A345Y9W5"/>
<protein>
    <recommendedName>
        <fullName evidence="3 18">DNA polymerase III subunit epsilon</fullName>
        <ecNumber evidence="2 18">2.7.7.7</ecNumber>
    </recommendedName>
</protein>
<dbReference type="GO" id="GO:0008408">
    <property type="term" value="F:3'-5' exonuclease activity"/>
    <property type="evidence" value="ECO:0007669"/>
    <property type="project" value="TreeGrafter"/>
</dbReference>
<dbReference type="PANTHER" id="PTHR30231:SF41">
    <property type="entry name" value="DNA POLYMERASE III SUBUNIT EPSILON"/>
    <property type="match status" value="1"/>
</dbReference>
<feature type="binding site" evidence="17">
    <location>
        <position position="157"/>
    </location>
    <ligand>
        <name>a divalent metal cation</name>
        <dbReference type="ChEBI" id="CHEBI:60240"/>
        <label>1</label>
        <note>catalytic</note>
    </ligand>
</feature>
<dbReference type="EMBL" id="CP031337">
    <property type="protein sequence ID" value="AXK40717.1"/>
    <property type="molecule type" value="Genomic_DNA"/>
</dbReference>
<keyword evidence="4 18" id="KW-0808">Transferase</keyword>
<evidence type="ECO:0000313" key="20">
    <source>
        <dbReference type="EMBL" id="AXK40717.1"/>
    </source>
</evidence>
<evidence type="ECO:0000256" key="12">
    <source>
        <dbReference type="ARBA" id="ARBA00022932"/>
    </source>
</evidence>
<evidence type="ECO:0000256" key="2">
    <source>
        <dbReference type="ARBA" id="ARBA00012417"/>
    </source>
</evidence>
<evidence type="ECO:0000259" key="19">
    <source>
        <dbReference type="SMART" id="SM00479"/>
    </source>
</evidence>
<feature type="domain" description="Exonuclease" evidence="19">
    <location>
        <begin position="2"/>
        <end position="174"/>
    </location>
</feature>
<dbReference type="CDD" id="cd06131">
    <property type="entry name" value="DNA_pol_III_epsilon_Ecoli_like"/>
    <property type="match status" value="1"/>
</dbReference>
<keyword evidence="11 17" id="KW-0460">Magnesium</keyword>
<comment type="subunit">
    <text evidence="18">DNA polymerase III contains a core (composed of alpha, epsilon and theta chains) that associates with a tau subunit. This core dimerizes to form the POLIII' complex. PolIII' associates with the gamma complex (composed of gamma, delta, delta', psi and chi chains) and with the beta chain to form the complete DNA polymerase III complex.</text>
</comment>
<organism evidence="20 21">
    <name type="scientific">Crenobacter cavernae</name>
    <dbReference type="NCBI Taxonomy" id="2290923"/>
    <lineage>
        <taxon>Bacteria</taxon>
        <taxon>Pseudomonadati</taxon>
        <taxon>Pseudomonadota</taxon>
        <taxon>Betaproteobacteria</taxon>
        <taxon>Neisseriales</taxon>
        <taxon>Neisseriaceae</taxon>
        <taxon>Crenobacter</taxon>
    </lineage>
</organism>
<dbReference type="GO" id="GO:0045004">
    <property type="term" value="P:DNA replication proofreading"/>
    <property type="evidence" value="ECO:0007669"/>
    <property type="project" value="TreeGrafter"/>
</dbReference>
<dbReference type="SUPFAM" id="SSF53098">
    <property type="entry name" value="Ribonuclease H-like"/>
    <property type="match status" value="1"/>
</dbReference>
<keyword evidence="6 18" id="KW-0235">DNA replication</keyword>
<feature type="binding site" evidence="17">
    <location>
        <position position="7"/>
    </location>
    <ligand>
        <name>a divalent metal cation</name>
        <dbReference type="ChEBI" id="CHEBI:60240"/>
        <label>1</label>
        <note>catalytic</note>
    </ligand>
</feature>
<feature type="binding site" evidence="16">
    <location>
        <position position="57"/>
    </location>
    <ligand>
        <name>substrate</name>
    </ligand>
</feature>
<evidence type="ECO:0000256" key="3">
    <source>
        <dbReference type="ARBA" id="ARBA00020352"/>
    </source>
</evidence>
<evidence type="ECO:0000256" key="10">
    <source>
        <dbReference type="ARBA" id="ARBA00022839"/>
    </source>
</evidence>
<keyword evidence="13 17" id="KW-0464">Manganese</keyword>
<evidence type="ECO:0000256" key="15">
    <source>
        <dbReference type="PIRSR" id="PIRSR606309-1"/>
    </source>
</evidence>
<keyword evidence="7 18" id="KW-0540">Nuclease</keyword>
<comment type="cofactor">
    <cofactor evidence="17">
        <name>Mg(2+)</name>
        <dbReference type="ChEBI" id="CHEBI:18420"/>
    </cofactor>
    <cofactor evidence="17">
        <name>Mn(2+)</name>
        <dbReference type="ChEBI" id="CHEBI:29035"/>
    </cofactor>
    <text evidence="17">Binds 2 divalent metal cations. Magnesium or manganese.</text>
</comment>
<proteinExistence type="predicted"/>
<reference evidence="20 21" key="1">
    <citation type="submission" date="2018-07" db="EMBL/GenBank/DDBJ databases">
        <title>Crenobacter cavernae sp. nov., isolated from a karst cave.</title>
        <authorList>
            <person name="Zhu H."/>
        </authorList>
    </citation>
    <scope>NUCLEOTIDE SEQUENCE [LARGE SCALE GENOMIC DNA]</scope>
    <source>
        <strain evidence="20 21">K1W11S-77</strain>
    </source>
</reference>
<evidence type="ECO:0000256" key="9">
    <source>
        <dbReference type="ARBA" id="ARBA00022801"/>
    </source>
</evidence>
<feature type="binding site" evidence="16">
    <location>
        <position position="9"/>
    </location>
    <ligand>
        <name>substrate</name>
    </ligand>
</feature>
<dbReference type="KEGG" id="ccah:DWG20_15535"/>
<evidence type="ECO:0000256" key="11">
    <source>
        <dbReference type="ARBA" id="ARBA00022842"/>
    </source>
</evidence>
<evidence type="ECO:0000256" key="4">
    <source>
        <dbReference type="ARBA" id="ARBA00022679"/>
    </source>
</evidence>
<dbReference type="GO" id="GO:0003887">
    <property type="term" value="F:DNA-directed DNA polymerase activity"/>
    <property type="evidence" value="ECO:0007669"/>
    <property type="project" value="UniProtKB-KW"/>
</dbReference>
<evidence type="ECO:0000256" key="1">
    <source>
        <dbReference type="ARBA" id="ARBA00001936"/>
    </source>
</evidence>
<dbReference type="EC" id="2.7.7.7" evidence="2 18"/>
<evidence type="ECO:0000256" key="17">
    <source>
        <dbReference type="PIRSR" id="PIRSR606309-3"/>
    </source>
</evidence>
<dbReference type="SMART" id="SM00479">
    <property type="entry name" value="EXOIII"/>
    <property type="match status" value="1"/>
</dbReference>
<evidence type="ECO:0000256" key="7">
    <source>
        <dbReference type="ARBA" id="ARBA00022722"/>
    </source>
</evidence>
<evidence type="ECO:0000256" key="18">
    <source>
        <dbReference type="RuleBase" id="RU364087"/>
    </source>
</evidence>
<dbReference type="InterPro" id="IPR012337">
    <property type="entry name" value="RNaseH-like_sf"/>
</dbReference>
<dbReference type="InterPro" id="IPR036397">
    <property type="entry name" value="RNaseH_sf"/>
</dbReference>
<keyword evidence="12 18" id="KW-0239">DNA-directed DNA polymerase</keyword>
<feature type="binding site" evidence="16">
    <location>
        <position position="7"/>
    </location>
    <ligand>
        <name>substrate</name>
    </ligand>
</feature>
<dbReference type="PANTHER" id="PTHR30231">
    <property type="entry name" value="DNA POLYMERASE III SUBUNIT EPSILON"/>
    <property type="match status" value="1"/>
</dbReference>
<comment type="cofactor">
    <cofactor evidence="1 18">
        <name>Mn(2+)</name>
        <dbReference type="ChEBI" id="CHEBI:29035"/>
    </cofactor>
</comment>
<name>A0A345Y9W5_9NEIS</name>
<dbReference type="Gene3D" id="3.30.420.10">
    <property type="entry name" value="Ribonuclease H-like superfamily/Ribonuclease H"/>
    <property type="match status" value="1"/>
</dbReference>
<dbReference type="NCBIfam" id="TIGR00573">
    <property type="entry name" value="dnaq"/>
    <property type="match status" value="1"/>
</dbReference>
<dbReference type="GO" id="GO:0005829">
    <property type="term" value="C:cytosol"/>
    <property type="evidence" value="ECO:0007669"/>
    <property type="project" value="TreeGrafter"/>
</dbReference>
<evidence type="ECO:0000256" key="5">
    <source>
        <dbReference type="ARBA" id="ARBA00022695"/>
    </source>
</evidence>
<feature type="active site" description="Proton acceptor" evidence="15">
    <location>
        <position position="152"/>
    </location>
</feature>
<feature type="binding site" evidence="16">
    <location>
        <position position="157"/>
    </location>
    <ligand>
        <name>substrate</name>
    </ligand>
</feature>
<feature type="binding site" evidence="17">
    <location>
        <position position="9"/>
    </location>
    <ligand>
        <name>a divalent metal cation</name>
        <dbReference type="ChEBI" id="CHEBI:60240"/>
        <label>1</label>
        <note>catalytic</note>
    </ligand>
</feature>
<comment type="function">
    <text evidence="18">DNA polymerase III is a complex, multichain enzyme responsible for most of the replicative synthesis in bacteria. The epsilon subunit contain the editing function and is a proofreading 3'-5' exonuclease.</text>
</comment>
<keyword evidence="5 18" id="KW-0548">Nucleotidyltransferase</keyword>
<gene>
    <name evidence="18" type="primary">dnaQ</name>
    <name evidence="20" type="ORF">DWG20_15535</name>
</gene>